<evidence type="ECO:0000313" key="3">
    <source>
        <dbReference type="Proteomes" id="UP000655410"/>
    </source>
</evidence>
<dbReference type="EMBL" id="BMNI01000008">
    <property type="protein sequence ID" value="GGO92264.1"/>
    <property type="molecule type" value="Genomic_DNA"/>
</dbReference>
<proteinExistence type="predicted"/>
<dbReference type="Proteomes" id="UP000655410">
    <property type="component" value="Unassembled WGS sequence"/>
</dbReference>
<accession>A0ABQ2NC28</accession>
<dbReference type="Pfam" id="PF00027">
    <property type="entry name" value="cNMP_binding"/>
    <property type="match status" value="1"/>
</dbReference>
<reference evidence="3" key="1">
    <citation type="journal article" date="2019" name="Int. J. Syst. Evol. Microbiol.">
        <title>The Global Catalogue of Microorganisms (GCM) 10K type strain sequencing project: providing services to taxonomists for standard genome sequencing and annotation.</title>
        <authorList>
            <consortium name="The Broad Institute Genomics Platform"/>
            <consortium name="The Broad Institute Genome Sequencing Center for Infectious Disease"/>
            <person name="Wu L."/>
            <person name="Ma J."/>
        </authorList>
    </citation>
    <scope>NUCLEOTIDE SEQUENCE [LARGE SCALE GENOMIC DNA]</scope>
    <source>
        <strain evidence="3">CGMCC 4.7371</strain>
    </source>
</reference>
<dbReference type="PROSITE" id="PS50042">
    <property type="entry name" value="CNMP_BINDING_3"/>
    <property type="match status" value="1"/>
</dbReference>
<dbReference type="CDD" id="cd00038">
    <property type="entry name" value="CAP_ED"/>
    <property type="match status" value="1"/>
</dbReference>
<dbReference type="PROSITE" id="PS00889">
    <property type="entry name" value="CNMP_BINDING_2"/>
    <property type="match status" value="1"/>
</dbReference>
<dbReference type="SUPFAM" id="SSF51206">
    <property type="entry name" value="cAMP-binding domain-like"/>
    <property type="match status" value="1"/>
</dbReference>
<dbReference type="PANTHER" id="PTHR24567:SF74">
    <property type="entry name" value="HTH-TYPE TRANSCRIPTIONAL REGULATOR ARCR"/>
    <property type="match status" value="1"/>
</dbReference>
<dbReference type="RefSeq" id="WP_229662891.1">
    <property type="nucleotide sequence ID" value="NZ_BMNI01000008.1"/>
</dbReference>
<comment type="caution">
    <text evidence="2">The sequence shown here is derived from an EMBL/GenBank/DDBJ whole genome shotgun (WGS) entry which is preliminary data.</text>
</comment>
<gene>
    <name evidence="2" type="ORF">GCM10011584_28260</name>
</gene>
<dbReference type="SMART" id="SM00100">
    <property type="entry name" value="cNMP"/>
    <property type="match status" value="1"/>
</dbReference>
<dbReference type="Gene3D" id="2.60.120.10">
    <property type="entry name" value="Jelly Rolls"/>
    <property type="match status" value="1"/>
</dbReference>
<feature type="domain" description="Cyclic nucleotide-binding" evidence="1">
    <location>
        <begin position="15"/>
        <end position="130"/>
    </location>
</feature>
<protein>
    <submittedName>
        <fullName evidence="2">Cyclic nucleotide-binding protein</fullName>
    </submittedName>
</protein>
<dbReference type="InterPro" id="IPR014710">
    <property type="entry name" value="RmlC-like_jellyroll"/>
</dbReference>
<keyword evidence="3" id="KW-1185">Reference proteome</keyword>
<evidence type="ECO:0000313" key="2">
    <source>
        <dbReference type="EMBL" id="GGO92264.1"/>
    </source>
</evidence>
<dbReference type="InterPro" id="IPR050397">
    <property type="entry name" value="Env_Response_Regulators"/>
</dbReference>
<dbReference type="InterPro" id="IPR018490">
    <property type="entry name" value="cNMP-bd_dom_sf"/>
</dbReference>
<evidence type="ECO:0000259" key="1">
    <source>
        <dbReference type="PROSITE" id="PS50042"/>
    </source>
</evidence>
<organism evidence="2 3">
    <name type="scientific">Nocardioides phosphati</name>
    <dbReference type="NCBI Taxonomy" id="1867775"/>
    <lineage>
        <taxon>Bacteria</taxon>
        <taxon>Bacillati</taxon>
        <taxon>Actinomycetota</taxon>
        <taxon>Actinomycetes</taxon>
        <taxon>Propionibacteriales</taxon>
        <taxon>Nocardioidaceae</taxon>
        <taxon>Nocardioides</taxon>
    </lineage>
</organism>
<dbReference type="InterPro" id="IPR018488">
    <property type="entry name" value="cNMP-bd_CS"/>
</dbReference>
<dbReference type="InterPro" id="IPR000595">
    <property type="entry name" value="cNMP-bd_dom"/>
</dbReference>
<dbReference type="PANTHER" id="PTHR24567">
    <property type="entry name" value="CRP FAMILY TRANSCRIPTIONAL REGULATORY PROTEIN"/>
    <property type="match status" value="1"/>
</dbReference>
<sequence length="134" mass="14306">MTDKNTVAALRALDRFSSLSDDELAMLADAGTAVHIPAHWGLIWEKTPADKAYIILSGEVSVRKGREEIARLGPGDTVGESAIVGHRLRSASVVSVTDLEVLHFTSEKVAELMGKSATFKAALETTTAERLGDS</sequence>
<name>A0ABQ2NC28_9ACTN</name>